<evidence type="ECO:0000256" key="3">
    <source>
        <dbReference type="ARBA" id="ARBA00022692"/>
    </source>
</evidence>
<keyword evidence="3 6" id="KW-0812">Transmembrane</keyword>
<reference evidence="7 8" key="1">
    <citation type="journal article" date="2017" name="Environ. Microbiol.">
        <title>Genomic and physiological analyses of 'Reinekea forsetii' reveal a versatile opportunistic lifestyle during spring algae blooms.</title>
        <authorList>
            <person name="Avci B."/>
            <person name="Hahnke R.L."/>
            <person name="Chafee M."/>
            <person name="Fischer T."/>
            <person name="Gruber-Vodicka H."/>
            <person name="Tegetmeyer H.E."/>
            <person name="Harder J."/>
            <person name="Fuchs B.M."/>
            <person name="Amann R.I."/>
            <person name="Teeling H."/>
        </authorList>
    </citation>
    <scope>NUCLEOTIDE SEQUENCE [LARGE SCALE GENOMIC DNA]</scope>
    <source>
        <strain evidence="7 8">Hel1_31_D35</strain>
    </source>
</reference>
<gene>
    <name evidence="7" type="ORF">REIFOR_00077</name>
</gene>
<keyword evidence="5 6" id="KW-0472">Membrane</keyword>
<feature type="transmembrane region" description="Helical" evidence="6">
    <location>
        <begin position="9"/>
        <end position="34"/>
    </location>
</feature>
<dbReference type="GO" id="GO:0022857">
    <property type="term" value="F:transmembrane transporter activity"/>
    <property type="evidence" value="ECO:0007669"/>
    <property type="project" value="InterPro"/>
</dbReference>
<protein>
    <submittedName>
        <fullName evidence="7">Putative nucleoside ABC transporter, permease 1 component</fullName>
    </submittedName>
</protein>
<evidence type="ECO:0000313" key="7">
    <source>
        <dbReference type="EMBL" id="ATX75255.1"/>
    </source>
</evidence>
<evidence type="ECO:0000256" key="5">
    <source>
        <dbReference type="ARBA" id="ARBA00023136"/>
    </source>
</evidence>
<feature type="transmembrane region" description="Helical" evidence="6">
    <location>
        <begin position="252"/>
        <end position="271"/>
    </location>
</feature>
<dbReference type="EMBL" id="CP011797">
    <property type="protein sequence ID" value="ATX75255.1"/>
    <property type="molecule type" value="Genomic_DNA"/>
</dbReference>
<proteinExistence type="predicted"/>
<comment type="subcellular location">
    <subcellularLocation>
        <location evidence="1">Cell inner membrane</location>
        <topology evidence="1">Multi-pass membrane protein</topology>
    </subcellularLocation>
</comment>
<feature type="transmembrane region" description="Helical" evidence="6">
    <location>
        <begin position="143"/>
        <end position="163"/>
    </location>
</feature>
<dbReference type="AlphaFoldDB" id="A0A2K8KJN0"/>
<feature type="transmembrane region" description="Helical" evidence="6">
    <location>
        <begin position="302"/>
        <end position="318"/>
    </location>
</feature>
<dbReference type="OrthoDB" id="45037at2"/>
<dbReference type="GO" id="GO:0005886">
    <property type="term" value="C:plasma membrane"/>
    <property type="evidence" value="ECO:0007669"/>
    <property type="project" value="UniProtKB-SubCell"/>
</dbReference>
<dbReference type="PANTHER" id="PTHR47089">
    <property type="entry name" value="ABC TRANSPORTER, PERMEASE PROTEIN"/>
    <property type="match status" value="1"/>
</dbReference>
<keyword evidence="4 6" id="KW-1133">Transmembrane helix</keyword>
<dbReference type="CDD" id="cd06580">
    <property type="entry name" value="TM_PBP1_transp_TpRbsC_like"/>
    <property type="match status" value="1"/>
</dbReference>
<accession>A0A2K8KJN0</accession>
<dbReference type="KEGG" id="rfo:REIFOR_00077"/>
<dbReference type="InterPro" id="IPR001851">
    <property type="entry name" value="ABC_transp_permease"/>
</dbReference>
<feature type="transmembrane region" description="Helical" evidence="6">
    <location>
        <begin position="54"/>
        <end position="77"/>
    </location>
</feature>
<feature type="transmembrane region" description="Helical" evidence="6">
    <location>
        <begin position="204"/>
        <end position="222"/>
    </location>
</feature>
<name>A0A2K8KJN0_9GAMM</name>
<dbReference type="PANTHER" id="PTHR47089:SF1">
    <property type="entry name" value="GUANOSINE ABC TRANSPORTER PERMEASE PROTEIN NUPP"/>
    <property type="match status" value="1"/>
</dbReference>
<evidence type="ECO:0000256" key="1">
    <source>
        <dbReference type="ARBA" id="ARBA00004429"/>
    </source>
</evidence>
<feature type="transmembrane region" description="Helical" evidence="6">
    <location>
        <begin position="277"/>
        <end position="295"/>
    </location>
</feature>
<feature type="transmembrane region" description="Helical" evidence="6">
    <location>
        <begin position="330"/>
        <end position="346"/>
    </location>
</feature>
<dbReference type="Proteomes" id="UP000229757">
    <property type="component" value="Chromosome"/>
</dbReference>
<dbReference type="RefSeq" id="WP_100255673.1">
    <property type="nucleotide sequence ID" value="NZ_CP011797.1"/>
</dbReference>
<organism evidence="7 8">
    <name type="scientific">Reinekea forsetii</name>
    <dbReference type="NCBI Taxonomy" id="1336806"/>
    <lineage>
        <taxon>Bacteria</taxon>
        <taxon>Pseudomonadati</taxon>
        <taxon>Pseudomonadota</taxon>
        <taxon>Gammaproteobacteria</taxon>
        <taxon>Oceanospirillales</taxon>
        <taxon>Saccharospirillaceae</taxon>
        <taxon>Reinekea</taxon>
    </lineage>
</organism>
<feature type="transmembrane region" description="Helical" evidence="6">
    <location>
        <begin position="89"/>
        <end position="106"/>
    </location>
</feature>
<evidence type="ECO:0000313" key="8">
    <source>
        <dbReference type="Proteomes" id="UP000229757"/>
    </source>
</evidence>
<keyword evidence="2" id="KW-1003">Cell membrane</keyword>
<sequence length="373" mass="40658">MSQARIPGWIYVVVIPLINIFLAALAAAFVFWYIDVSPIEAVVAMARGAFGDSYGLGYTLYYTTSFIFTGLAVAVAFHCGLFNIGVEGQAYMGALGLGLVCLYLGGKIPFILLLPLSITAAGLFGGLWTLIPAWLQGYRGSHIVITTIMFNFIATAVMSYLLVEVLKPKGSMSVESAVFDPASWLPKMYEVFAYFGFSILRSPLNVSIFWALLCTVAVYFFIWRSRWGYEIRALGQNASAAEYAGISPGRTIIMAMMVSGILAGFFALNVVQGEAHQIKFGLVNGMGFTGIAVALMGRNHPFGIVLASLLFGFLYQGGSELQFEYGVDPRIIIILQGLVILFSGALEHMMKHPIERAYLALSQKFQQQTVAEG</sequence>
<feature type="transmembrane region" description="Helical" evidence="6">
    <location>
        <begin position="112"/>
        <end position="131"/>
    </location>
</feature>
<dbReference type="Pfam" id="PF02653">
    <property type="entry name" value="BPD_transp_2"/>
    <property type="match status" value="1"/>
</dbReference>
<keyword evidence="8" id="KW-1185">Reference proteome</keyword>
<evidence type="ECO:0000256" key="2">
    <source>
        <dbReference type="ARBA" id="ARBA00022475"/>
    </source>
</evidence>
<evidence type="ECO:0000256" key="4">
    <source>
        <dbReference type="ARBA" id="ARBA00022989"/>
    </source>
</evidence>
<evidence type="ECO:0000256" key="6">
    <source>
        <dbReference type="SAM" id="Phobius"/>
    </source>
</evidence>